<keyword evidence="3" id="KW-1185">Reference proteome</keyword>
<comment type="caution">
    <text evidence="2">The sequence shown here is derived from an EMBL/GenBank/DDBJ whole genome shotgun (WGS) entry which is preliminary data.</text>
</comment>
<evidence type="ECO:0000313" key="3">
    <source>
        <dbReference type="Proteomes" id="UP000314294"/>
    </source>
</evidence>
<evidence type="ECO:0000256" key="1">
    <source>
        <dbReference type="SAM" id="MobiDB-lite"/>
    </source>
</evidence>
<accession>A0A4Z2GXA1</accession>
<reference evidence="2 3" key="1">
    <citation type="submission" date="2019-03" db="EMBL/GenBank/DDBJ databases">
        <title>First draft genome of Liparis tanakae, snailfish: a comprehensive survey of snailfish specific genes.</title>
        <authorList>
            <person name="Kim W."/>
            <person name="Song I."/>
            <person name="Jeong J.-H."/>
            <person name="Kim D."/>
            <person name="Kim S."/>
            <person name="Ryu S."/>
            <person name="Song J.Y."/>
            <person name="Lee S.K."/>
        </authorList>
    </citation>
    <scope>NUCLEOTIDE SEQUENCE [LARGE SCALE GENOMIC DNA]</scope>
    <source>
        <tissue evidence="2">Muscle</tissue>
    </source>
</reference>
<proteinExistence type="predicted"/>
<name>A0A4Z2GXA1_9TELE</name>
<organism evidence="2 3">
    <name type="scientific">Liparis tanakae</name>
    <name type="common">Tanaka's snailfish</name>
    <dbReference type="NCBI Taxonomy" id="230148"/>
    <lineage>
        <taxon>Eukaryota</taxon>
        <taxon>Metazoa</taxon>
        <taxon>Chordata</taxon>
        <taxon>Craniata</taxon>
        <taxon>Vertebrata</taxon>
        <taxon>Euteleostomi</taxon>
        <taxon>Actinopterygii</taxon>
        <taxon>Neopterygii</taxon>
        <taxon>Teleostei</taxon>
        <taxon>Neoteleostei</taxon>
        <taxon>Acanthomorphata</taxon>
        <taxon>Eupercaria</taxon>
        <taxon>Perciformes</taxon>
        <taxon>Cottioidei</taxon>
        <taxon>Cottales</taxon>
        <taxon>Liparidae</taxon>
        <taxon>Liparis</taxon>
    </lineage>
</organism>
<dbReference type="AlphaFoldDB" id="A0A4Z2GXA1"/>
<dbReference type="Proteomes" id="UP000314294">
    <property type="component" value="Unassembled WGS sequence"/>
</dbReference>
<dbReference type="EMBL" id="SRLO01000393">
    <property type="protein sequence ID" value="TNN57941.1"/>
    <property type="molecule type" value="Genomic_DNA"/>
</dbReference>
<evidence type="ECO:0000313" key="2">
    <source>
        <dbReference type="EMBL" id="TNN57941.1"/>
    </source>
</evidence>
<feature type="compositionally biased region" description="Basic and acidic residues" evidence="1">
    <location>
        <begin position="91"/>
        <end position="105"/>
    </location>
</feature>
<gene>
    <name evidence="2" type="ORF">EYF80_031857</name>
</gene>
<protein>
    <submittedName>
        <fullName evidence="2">Uncharacterized protein</fullName>
    </submittedName>
</protein>
<feature type="region of interest" description="Disordered" evidence="1">
    <location>
        <begin position="63"/>
        <end position="105"/>
    </location>
</feature>
<sequence length="124" mass="13677">MQLLNTTLDYAGGSNPVADRTDDPAIQSLTFLHCCDEVDFCGCVFIFTTSLVNSFSVSAAKALVGRPSQEENGSSERFNMRGKATQVGQEPQRHGSVETSLKRKIDVMNQRDEDWDLTSSDLLK</sequence>